<proteinExistence type="predicted"/>
<keyword evidence="3" id="KW-1185">Reference proteome</keyword>
<evidence type="ECO:0000313" key="3">
    <source>
        <dbReference type="Proteomes" id="UP001264340"/>
    </source>
</evidence>
<gene>
    <name evidence="2" type="ORF">J2804_000126</name>
</gene>
<dbReference type="RefSeq" id="WP_310117706.1">
    <property type="nucleotide sequence ID" value="NZ_JAVDQV010000001.1"/>
</dbReference>
<dbReference type="Proteomes" id="UP001264340">
    <property type="component" value="Unassembled WGS sequence"/>
</dbReference>
<reference evidence="2 3" key="1">
    <citation type="submission" date="2023-07" db="EMBL/GenBank/DDBJ databases">
        <title>Sorghum-associated microbial communities from plants grown in Nebraska, USA.</title>
        <authorList>
            <person name="Schachtman D."/>
        </authorList>
    </citation>
    <scope>NUCLEOTIDE SEQUENCE [LARGE SCALE GENOMIC DNA]</scope>
    <source>
        <strain evidence="2 3">DS1316</strain>
    </source>
</reference>
<organism evidence="2 3">
    <name type="scientific">Paraburkholderia terricola</name>
    <dbReference type="NCBI Taxonomy" id="169427"/>
    <lineage>
        <taxon>Bacteria</taxon>
        <taxon>Pseudomonadati</taxon>
        <taxon>Pseudomonadota</taxon>
        <taxon>Betaproteobacteria</taxon>
        <taxon>Burkholderiales</taxon>
        <taxon>Burkholderiaceae</taxon>
        <taxon>Paraburkholderia</taxon>
    </lineage>
</organism>
<name>A0ABU1LJ33_9BURK</name>
<sequence>MENLIVASMAAIFAGALATWLIAQSLSDEVIQKGTRHGRYAHLGEDEANPARRAVRRDRRLPRHRPSNVGIG</sequence>
<comment type="caution">
    <text evidence="2">The sequence shown here is derived from an EMBL/GenBank/DDBJ whole genome shotgun (WGS) entry which is preliminary data.</text>
</comment>
<evidence type="ECO:0000256" key="1">
    <source>
        <dbReference type="SAM" id="MobiDB-lite"/>
    </source>
</evidence>
<feature type="region of interest" description="Disordered" evidence="1">
    <location>
        <begin position="44"/>
        <end position="72"/>
    </location>
</feature>
<evidence type="ECO:0000313" key="2">
    <source>
        <dbReference type="EMBL" id="MDR6406738.1"/>
    </source>
</evidence>
<protein>
    <submittedName>
        <fullName evidence="2">Uncharacterized protein</fullName>
    </submittedName>
</protein>
<feature type="compositionally biased region" description="Basic residues" evidence="1">
    <location>
        <begin position="53"/>
        <end position="66"/>
    </location>
</feature>
<accession>A0ABU1LJ33</accession>
<dbReference type="EMBL" id="JAVDRP010000001">
    <property type="protein sequence ID" value="MDR6406738.1"/>
    <property type="molecule type" value="Genomic_DNA"/>
</dbReference>